<feature type="transmembrane region" description="Helical" evidence="1">
    <location>
        <begin position="459"/>
        <end position="478"/>
    </location>
</feature>
<gene>
    <name evidence="2" type="ORF">D3Y57_12080</name>
</gene>
<feature type="transmembrane region" description="Helical" evidence="1">
    <location>
        <begin position="249"/>
        <end position="266"/>
    </location>
</feature>
<reference evidence="2 3" key="1">
    <citation type="submission" date="2018-09" db="EMBL/GenBank/DDBJ databases">
        <title>Sphingomonas peninsula sp. nov., isolated from fildes peninsula, Antarctic soil.</title>
        <authorList>
            <person name="Yingchao G."/>
        </authorList>
    </citation>
    <scope>NUCLEOTIDE SEQUENCE [LARGE SCALE GENOMIC DNA]</scope>
    <source>
        <strain evidence="2 3">YZ-8</strain>
    </source>
</reference>
<feature type="transmembrane region" description="Helical" evidence="1">
    <location>
        <begin position="140"/>
        <end position="157"/>
    </location>
</feature>
<feature type="transmembrane region" description="Helical" evidence="1">
    <location>
        <begin position="221"/>
        <end position="243"/>
    </location>
</feature>
<dbReference type="InterPro" id="IPR045723">
    <property type="entry name" value="DUF6077"/>
</dbReference>
<feature type="transmembrane region" description="Helical" evidence="1">
    <location>
        <begin position="325"/>
        <end position="347"/>
    </location>
</feature>
<feature type="transmembrane region" description="Helical" evidence="1">
    <location>
        <begin position="428"/>
        <end position="447"/>
    </location>
</feature>
<feature type="transmembrane region" description="Helical" evidence="1">
    <location>
        <begin position="393"/>
        <end position="416"/>
    </location>
</feature>
<dbReference type="KEGG" id="spha:D3Y57_12080"/>
<keyword evidence="3" id="KW-1185">Reference proteome</keyword>
<feature type="transmembrane region" description="Helical" evidence="1">
    <location>
        <begin position="31"/>
        <end position="49"/>
    </location>
</feature>
<feature type="transmembrane region" description="Helical" evidence="1">
    <location>
        <begin position="485"/>
        <end position="506"/>
    </location>
</feature>
<sequence>MFLIWYAAWTIICNAAVLSGAHYAAIFPQTLIIPTLLVAAATPWVSRMARERYKDKESLALIGGFTPQWWLAVALAAGSTTILIVADQLKHGSIASGGSPRLTQVATGLCVVTTLAVAWFISFGPKNGLTFNLSGSSNSWWRLIALIILVFGIYYFGHRQDEDESNFINLALGAQRTHGGIFSLDTMIGDGPHAIHLPTYKFHSFELLSASLSSLFHIEPIYVAHLMLPAPQLVLISMIAWLLLEPVVGKLWLASSIFLLGFQFFATEGYSTWGLHGLPRLFEGKAFLVTALVPLIAGMTIRWFQHGNRTDLLLLGTAQICAIGFSANGLYVGPSASAFVACAFLIAKPSIFSLQRASALLLTLIYPAIMAVIISLTHLAFPSEILVTGQPLAQLLSVSGNSLFGMLVLTFMMLLAMGLAHTPIFRPAIAYVPFALIATLNPLSWKIISGLTGNLGFRIFWALPIPMMAGILATLTLLRAKIRSEAIVTTIAALTLVAGIAFNALLSSTPFKVHWHLPTLKVNADQYGNARLLAKITGPGCAILAPEVVSQWLSTIEGAAYPVFTRRLYLVHYRFTMPPRELRAREQLADLVEKPAIITATPDLRQLLIPIGTIAVAKTIGPIAAADSLARQLNLKGPFARRDLLVWTGTCAKL</sequence>
<organism evidence="2 3">
    <name type="scientific">Sphingomonas paeninsulae</name>
    <dbReference type="NCBI Taxonomy" id="2319844"/>
    <lineage>
        <taxon>Bacteria</taxon>
        <taxon>Pseudomonadati</taxon>
        <taxon>Pseudomonadota</taxon>
        <taxon>Alphaproteobacteria</taxon>
        <taxon>Sphingomonadales</taxon>
        <taxon>Sphingomonadaceae</taxon>
        <taxon>Sphingomonas</taxon>
    </lineage>
</organism>
<dbReference type="Proteomes" id="UP000276254">
    <property type="component" value="Chromosome"/>
</dbReference>
<keyword evidence="1" id="KW-1133">Transmembrane helix</keyword>
<dbReference type="Pfam" id="PF19554">
    <property type="entry name" value="DUF6077"/>
    <property type="match status" value="1"/>
</dbReference>
<feature type="transmembrane region" description="Helical" evidence="1">
    <location>
        <begin position="69"/>
        <end position="89"/>
    </location>
</feature>
<evidence type="ECO:0000313" key="2">
    <source>
        <dbReference type="EMBL" id="AYJ86571.1"/>
    </source>
</evidence>
<feature type="transmembrane region" description="Helical" evidence="1">
    <location>
        <begin position="359"/>
        <end position="381"/>
    </location>
</feature>
<feature type="transmembrane region" description="Helical" evidence="1">
    <location>
        <begin position="101"/>
        <end position="120"/>
    </location>
</feature>
<accession>A0A494TL82</accession>
<evidence type="ECO:0000256" key="1">
    <source>
        <dbReference type="SAM" id="Phobius"/>
    </source>
</evidence>
<keyword evidence="1" id="KW-0812">Transmembrane</keyword>
<dbReference type="EMBL" id="CP032829">
    <property type="protein sequence ID" value="AYJ86571.1"/>
    <property type="molecule type" value="Genomic_DNA"/>
</dbReference>
<keyword evidence="1" id="KW-0472">Membrane</keyword>
<feature type="transmembrane region" description="Helical" evidence="1">
    <location>
        <begin position="286"/>
        <end position="305"/>
    </location>
</feature>
<dbReference type="OrthoDB" id="7811952at2"/>
<evidence type="ECO:0000313" key="3">
    <source>
        <dbReference type="Proteomes" id="UP000276254"/>
    </source>
</evidence>
<dbReference type="AlphaFoldDB" id="A0A494TL82"/>
<name>A0A494TL82_SPHPE</name>
<proteinExistence type="predicted"/>
<feature type="transmembrane region" description="Helical" evidence="1">
    <location>
        <begin position="6"/>
        <end position="24"/>
    </location>
</feature>
<protein>
    <submittedName>
        <fullName evidence="2">Uncharacterized protein</fullName>
    </submittedName>
</protein>